<reference evidence="2 3" key="1">
    <citation type="journal article" date="2016" name="Sci. Rep.">
        <title>Metabolic traits of an uncultured archaeal lineage -MSBL1- from brine pools of the Red Sea.</title>
        <authorList>
            <person name="Mwirichia R."/>
            <person name="Alam I."/>
            <person name="Rashid M."/>
            <person name="Vinu M."/>
            <person name="Ba-Alawi W."/>
            <person name="Anthony Kamau A."/>
            <person name="Kamanda Ngugi D."/>
            <person name="Goker M."/>
            <person name="Klenk H.P."/>
            <person name="Bajic V."/>
            <person name="Stingl U."/>
        </authorList>
    </citation>
    <scope>NUCLEOTIDE SEQUENCE [LARGE SCALE GENOMIC DNA]</scope>
    <source>
        <strain evidence="2">SCGC-AAA833F18</strain>
    </source>
</reference>
<dbReference type="AlphaFoldDB" id="A0A133VRZ4"/>
<feature type="compositionally biased region" description="Basic and acidic residues" evidence="1">
    <location>
        <begin position="31"/>
        <end position="50"/>
    </location>
</feature>
<evidence type="ECO:0000256" key="1">
    <source>
        <dbReference type="SAM" id="MobiDB-lite"/>
    </source>
</evidence>
<dbReference type="Proteomes" id="UP000070399">
    <property type="component" value="Unassembled WGS sequence"/>
</dbReference>
<gene>
    <name evidence="2" type="ORF">AKJ35_01280</name>
</gene>
<accession>A0A133VRZ4</accession>
<proteinExistence type="predicted"/>
<protein>
    <submittedName>
        <fullName evidence="2">Uncharacterized protein</fullName>
    </submittedName>
</protein>
<organism evidence="2 3">
    <name type="scientific">candidate division MSBL1 archaeon SCGC-AAA833F18</name>
    <dbReference type="NCBI Taxonomy" id="1698257"/>
    <lineage>
        <taxon>Archaea</taxon>
        <taxon>Methanobacteriati</taxon>
        <taxon>Methanobacteriota</taxon>
        <taxon>candidate division MSBL1</taxon>
    </lineage>
</organism>
<evidence type="ECO:0000313" key="3">
    <source>
        <dbReference type="Proteomes" id="UP000070399"/>
    </source>
</evidence>
<evidence type="ECO:0000313" key="2">
    <source>
        <dbReference type="EMBL" id="KXB09185.1"/>
    </source>
</evidence>
<feature type="compositionally biased region" description="Basic and acidic residues" evidence="1">
    <location>
        <begin position="105"/>
        <end position="123"/>
    </location>
</feature>
<keyword evidence="3" id="KW-1185">Reference proteome</keyword>
<feature type="region of interest" description="Disordered" evidence="1">
    <location>
        <begin position="20"/>
        <end position="123"/>
    </location>
</feature>
<comment type="caution">
    <text evidence="2">The sequence shown here is derived from an EMBL/GenBank/DDBJ whole genome shotgun (WGS) entry which is preliminary data.</text>
</comment>
<name>A0A133VRZ4_9EURY</name>
<dbReference type="EMBL" id="LHYO01000013">
    <property type="protein sequence ID" value="KXB09185.1"/>
    <property type="molecule type" value="Genomic_DNA"/>
</dbReference>
<sequence>MEDRERPEEGILKGFYNWLRSEAPPIPGVEEGVRREDVPRLPLRDNRVFELQRPPGQQEEAGPAKAHAEEGEQEDDHPEGAGQEARLPRQPLQGQGDHPVPLAVGDERRGPPEPERGLRFPEA</sequence>